<evidence type="ECO:0000256" key="3">
    <source>
        <dbReference type="ARBA" id="ARBA00022692"/>
    </source>
</evidence>
<comment type="similarity">
    <text evidence="2">Belongs to the EamA transporter family.</text>
</comment>
<dbReference type="SUPFAM" id="SSF103481">
    <property type="entry name" value="Multidrug resistance efflux transporter EmrE"/>
    <property type="match status" value="2"/>
</dbReference>
<feature type="transmembrane region" description="Helical" evidence="6">
    <location>
        <begin position="250"/>
        <end position="268"/>
    </location>
</feature>
<feature type="transmembrane region" description="Helical" evidence="6">
    <location>
        <begin position="35"/>
        <end position="56"/>
    </location>
</feature>
<dbReference type="GO" id="GO:0016020">
    <property type="term" value="C:membrane"/>
    <property type="evidence" value="ECO:0007669"/>
    <property type="project" value="UniProtKB-SubCell"/>
</dbReference>
<dbReference type="InterPro" id="IPR050638">
    <property type="entry name" value="AA-Vitamin_Transporters"/>
</dbReference>
<gene>
    <name evidence="8" type="ORF">FC43_GL000393</name>
</gene>
<organism evidence="8 9">
    <name type="scientific">Limosilactobacillus ingluviei DSM 15946</name>
    <dbReference type="NCBI Taxonomy" id="1423760"/>
    <lineage>
        <taxon>Bacteria</taxon>
        <taxon>Bacillati</taxon>
        <taxon>Bacillota</taxon>
        <taxon>Bacilli</taxon>
        <taxon>Lactobacillales</taxon>
        <taxon>Lactobacillaceae</taxon>
        <taxon>Limosilactobacillus</taxon>
    </lineage>
</organism>
<evidence type="ECO:0000256" key="2">
    <source>
        <dbReference type="ARBA" id="ARBA00007362"/>
    </source>
</evidence>
<feature type="transmembrane region" description="Helical" evidence="6">
    <location>
        <begin position="274"/>
        <end position="295"/>
    </location>
</feature>
<dbReference type="Proteomes" id="UP000050816">
    <property type="component" value="Unassembled WGS sequence"/>
</dbReference>
<sequence length="307" mass="33412">MSKQARGIWLAAGGAALWGASGAAAQYLFEQTPVTTAWLVAVRLLVAGGILTAVSWHRNPTHLRELTRYRWAWWHLLGYSVLGTLFSQLAYFLAVKASNAATATVLQYLQPVLIIIWVALASRKWPRRIDNFSVLLALLGTFLLITDGHPGSLTLTPLALFWGLLCAVAAALCTLLPVRLLQHFDTLAVSGLAMLVGGILMLPELFLTPWPHLTWFAWLMVAYVVIFGTLLAYTMVLASLNYISPTATGILGAFEPLLATVLAVGLLGTRLTPAMVVGSLLILATTFLQALPVDLNPFGRLRTKHHH</sequence>
<keyword evidence="5 6" id="KW-0472">Membrane</keyword>
<feature type="transmembrane region" description="Helical" evidence="6">
    <location>
        <begin position="100"/>
        <end position="122"/>
    </location>
</feature>
<feature type="transmembrane region" description="Helical" evidence="6">
    <location>
        <begin position="215"/>
        <end position="238"/>
    </location>
</feature>
<evidence type="ECO:0000256" key="1">
    <source>
        <dbReference type="ARBA" id="ARBA00004127"/>
    </source>
</evidence>
<dbReference type="PANTHER" id="PTHR32322">
    <property type="entry name" value="INNER MEMBRANE TRANSPORTER"/>
    <property type="match status" value="1"/>
</dbReference>
<dbReference type="RefSeq" id="WP_019206358.1">
    <property type="nucleotide sequence ID" value="NZ_AZFK01000077.1"/>
</dbReference>
<feature type="transmembrane region" description="Helical" evidence="6">
    <location>
        <begin position="76"/>
        <end position="94"/>
    </location>
</feature>
<feature type="transmembrane region" description="Helical" evidence="6">
    <location>
        <begin position="184"/>
        <end position="203"/>
    </location>
</feature>
<feature type="transmembrane region" description="Helical" evidence="6">
    <location>
        <begin position="158"/>
        <end position="177"/>
    </location>
</feature>
<protein>
    <submittedName>
        <fullName evidence="8">DMT superfamily drug metabolite transporter</fullName>
    </submittedName>
</protein>
<evidence type="ECO:0000256" key="4">
    <source>
        <dbReference type="ARBA" id="ARBA00022989"/>
    </source>
</evidence>
<evidence type="ECO:0000313" key="9">
    <source>
        <dbReference type="Proteomes" id="UP000050816"/>
    </source>
</evidence>
<keyword evidence="3 6" id="KW-0812">Transmembrane</keyword>
<comment type="subcellular location">
    <subcellularLocation>
        <location evidence="1">Endomembrane system</location>
        <topology evidence="1">Multi-pass membrane protein</topology>
    </subcellularLocation>
</comment>
<accession>A0A0R1U5D0</accession>
<name>A0A0R1U5D0_9LACO</name>
<evidence type="ECO:0000256" key="6">
    <source>
        <dbReference type="SAM" id="Phobius"/>
    </source>
</evidence>
<feature type="transmembrane region" description="Helical" evidence="6">
    <location>
        <begin position="129"/>
        <end position="146"/>
    </location>
</feature>
<dbReference type="AlphaFoldDB" id="A0A0R1U5D0"/>
<dbReference type="GeneID" id="82934101"/>
<keyword evidence="4 6" id="KW-1133">Transmembrane helix</keyword>
<evidence type="ECO:0000259" key="7">
    <source>
        <dbReference type="Pfam" id="PF00892"/>
    </source>
</evidence>
<feature type="domain" description="EamA" evidence="7">
    <location>
        <begin position="6"/>
        <end position="145"/>
    </location>
</feature>
<dbReference type="PANTHER" id="PTHR32322:SF2">
    <property type="entry name" value="EAMA DOMAIN-CONTAINING PROTEIN"/>
    <property type="match status" value="1"/>
</dbReference>
<proteinExistence type="inferred from homology"/>
<dbReference type="InterPro" id="IPR037185">
    <property type="entry name" value="EmrE-like"/>
</dbReference>
<dbReference type="EMBL" id="AZFK01000077">
    <property type="protein sequence ID" value="KRL88449.1"/>
    <property type="molecule type" value="Genomic_DNA"/>
</dbReference>
<dbReference type="Pfam" id="PF00892">
    <property type="entry name" value="EamA"/>
    <property type="match status" value="2"/>
</dbReference>
<evidence type="ECO:0000313" key="8">
    <source>
        <dbReference type="EMBL" id="KRL88449.1"/>
    </source>
</evidence>
<comment type="caution">
    <text evidence="8">The sequence shown here is derived from an EMBL/GenBank/DDBJ whole genome shotgun (WGS) entry which is preliminary data.</text>
</comment>
<reference evidence="8 9" key="1">
    <citation type="journal article" date="2015" name="Genome Announc.">
        <title>Expanding the biotechnology potential of lactobacilli through comparative genomics of 213 strains and associated genera.</title>
        <authorList>
            <person name="Sun Z."/>
            <person name="Harris H.M."/>
            <person name="McCann A."/>
            <person name="Guo C."/>
            <person name="Argimon S."/>
            <person name="Zhang W."/>
            <person name="Yang X."/>
            <person name="Jeffery I.B."/>
            <person name="Cooney J.C."/>
            <person name="Kagawa T.F."/>
            <person name="Liu W."/>
            <person name="Song Y."/>
            <person name="Salvetti E."/>
            <person name="Wrobel A."/>
            <person name="Rasinkangas P."/>
            <person name="Parkhill J."/>
            <person name="Rea M.C."/>
            <person name="O'Sullivan O."/>
            <person name="Ritari J."/>
            <person name="Douillard F.P."/>
            <person name="Paul Ross R."/>
            <person name="Yang R."/>
            <person name="Briner A.E."/>
            <person name="Felis G.E."/>
            <person name="de Vos W.M."/>
            <person name="Barrangou R."/>
            <person name="Klaenhammer T.R."/>
            <person name="Caufield P.W."/>
            <person name="Cui Y."/>
            <person name="Zhang H."/>
            <person name="O'Toole P.W."/>
        </authorList>
    </citation>
    <scope>NUCLEOTIDE SEQUENCE [LARGE SCALE GENOMIC DNA]</scope>
    <source>
        <strain evidence="8 9">DSM 15946</strain>
    </source>
</reference>
<feature type="domain" description="EamA" evidence="7">
    <location>
        <begin position="159"/>
        <end position="288"/>
    </location>
</feature>
<dbReference type="InterPro" id="IPR000620">
    <property type="entry name" value="EamA_dom"/>
</dbReference>
<dbReference type="PATRIC" id="fig|1423760.3.peg.412"/>
<evidence type="ECO:0000256" key="5">
    <source>
        <dbReference type="ARBA" id="ARBA00023136"/>
    </source>
</evidence>